<evidence type="ECO:0008006" key="3">
    <source>
        <dbReference type="Google" id="ProtNLM"/>
    </source>
</evidence>
<dbReference type="InterPro" id="IPR047175">
    <property type="entry name" value="CotS-like"/>
</dbReference>
<name>A0ABW4ZT72_9BACL</name>
<organism evidence="1 2">
    <name type="scientific">Tumebacillus lipolyticus</name>
    <dbReference type="NCBI Taxonomy" id="1280370"/>
    <lineage>
        <taxon>Bacteria</taxon>
        <taxon>Bacillati</taxon>
        <taxon>Bacillota</taxon>
        <taxon>Bacilli</taxon>
        <taxon>Bacillales</taxon>
        <taxon>Alicyclobacillaceae</taxon>
        <taxon>Tumebacillus</taxon>
    </lineage>
</organism>
<protein>
    <recommendedName>
        <fullName evidence="3">CotS family spore coat protein</fullName>
    </recommendedName>
</protein>
<evidence type="ECO:0000313" key="1">
    <source>
        <dbReference type="EMBL" id="MFD2169012.1"/>
    </source>
</evidence>
<dbReference type="PANTHER" id="PTHR39179">
    <property type="entry name" value="SPORE COAT PROTEIN I"/>
    <property type="match status" value="1"/>
</dbReference>
<dbReference type="EMBL" id="JBHUIO010000002">
    <property type="protein sequence ID" value="MFD2169012.1"/>
    <property type="molecule type" value="Genomic_DNA"/>
</dbReference>
<reference evidence="2" key="1">
    <citation type="journal article" date="2019" name="Int. J. Syst. Evol. Microbiol.">
        <title>The Global Catalogue of Microorganisms (GCM) 10K type strain sequencing project: providing services to taxonomists for standard genome sequencing and annotation.</title>
        <authorList>
            <consortium name="The Broad Institute Genomics Platform"/>
            <consortium name="The Broad Institute Genome Sequencing Center for Infectious Disease"/>
            <person name="Wu L."/>
            <person name="Ma J."/>
        </authorList>
    </citation>
    <scope>NUCLEOTIDE SEQUENCE [LARGE SCALE GENOMIC DNA]</scope>
    <source>
        <strain evidence="2">CGMCC 1.13574</strain>
    </source>
</reference>
<evidence type="ECO:0000313" key="2">
    <source>
        <dbReference type="Proteomes" id="UP001597343"/>
    </source>
</evidence>
<dbReference type="SUPFAM" id="SSF56112">
    <property type="entry name" value="Protein kinase-like (PK-like)"/>
    <property type="match status" value="1"/>
</dbReference>
<comment type="caution">
    <text evidence="1">The sequence shown here is derived from an EMBL/GenBank/DDBJ whole genome shotgun (WGS) entry which is preliminary data.</text>
</comment>
<proteinExistence type="predicted"/>
<dbReference type="Proteomes" id="UP001597343">
    <property type="component" value="Unassembled WGS sequence"/>
</dbReference>
<keyword evidence="2" id="KW-1185">Reference proteome</keyword>
<dbReference type="Gene3D" id="3.30.200.20">
    <property type="entry name" value="Phosphorylase Kinase, domain 1"/>
    <property type="match status" value="1"/>
</dbReference>
<dbReference type="RefSeq" id="WP_386044064.1">
    <property type="nucleotide sequence ID" value="NZ_JBHUIO010000002.1"/>
</dbReference>
<dbReference type="Gene3D" id="3.90.1200.10">
    <property type="match status" value="1"/>
</dbReference>
<dbReference type="InterPro" id="IPR011009">
    <property type="entry name" value="Kinase-like_dom_sf"/>
</dbReference>
<gene>
    <name evidence="1" type="ORF">ACFSOY_03130</name>
</gene>
<dbReference type="PANTHER" id="PTHR39179:SF3">
    <property type="entry name" value="COTS-RELATED PROTEIN"/>
    <property type="match status" value="1"/>
</dbReference>
<accession>A0ABW4ZT72</accession>
<sequence length="333" mass="38497">MVNDLLEVIVESVVPRYGLGVSGVSPLDERSLLLDTNRGMKVLRIDTDEQKVERRHALWEHFAKRGVRRIPRHIRTLYGDAFVVQGGHFYTVSDLWEGRVPDLDPHDVRHCGRHLAELHRAAKGLQLNEPIKLPMRHGTWMERFAQAGDELHSRYCAWSELRQKNRLQERFLTHYEWLAEQIARAVEGLSAGKYQDLSRRSEAECEFAIGDYRLRELRIGEAGRVAILHVDDAISDLPLYDAARFAHLLLERGEQELAREFLDAYGEEAGMSEQQLIVLDAYLAFPHTAYRHLTQFRTMKRGDDLFAERFERAVEVGRARKPIVYGADGARWM</sequence>